<dbReference type="Proteomes" id="UP000230159">
    <property type="component" value="Unassembled WGS sequence"/>
</dbReference>
<keyword evidence="4 5" id="KW-0699">rRNA-binding</keyword>
<dbReference type="AlphaFoldDB" id="A0A2H0CZ72"/>
<organism evidence="6 7">
    <name type="scientific">Candidatus Kuenenbacteria bacterium CG22_combo_CG10-13_8_21_14_all_39_9</name>
    <dbReference type="NCBI Taxonomy" id="1974621"/>
    <lineage>
        <taxon>Bacteria</taxon>
        <taxon>Candidatus Kueneniibacteriota</taxon>
    </lineage>
</organism>
<dbReference type="GO" id="GO:0003735">
    <property type="term" value="F:structural constituent of ribosome"/>
    <property type="evidence" value="ECO:0007669"/>
    <property type="project" value="InterPro"/>
</dbReference>
<dbReference type="InterPro" id="IPR001787">
    <property type="entry name" value="Ribosomal_bL21"/>
</dbReference>
<evidence type="ECO:0000313" key="6">
    <source>
        <dbReference type="EMBL" id="PIP75176.1"/>
    </source>
</evidence>
<accession>A0A2H0CZ72</accession>
<sequence length="106" mass="11848">MNNKIAVIKTGGKQYIVQPNDKLKVEKLNAQDGAQVDFEVLMTSDQDGQSLKLGNPTLAAAKVEAKVLNQGRAEKIRVVHYKAKTRYHKVYGHRQPFTQVEILSIS</sequence>
<name>A0A2H0CZ72_9BACT</name>
<dbReference type="NCBIfam" id="TIGR00061">
    <property type="entry name" value="L21"/>
    <property type="match status" value="1"/>
</dbReference>
<dbReference type="PANTHER" id="PTHR21349:SF0">
    <property type="entry name" value="LARGE RIBOSOMAL SUBUNIT PROTEIN BL21M"/>
    <property type="match status" value="1"/>
</dbReference>
<evidence type="ECO:0000313" key="7">
    <source>
        <dbReference type="Proteomes" id="UP000230159"/>
    </source>
</evidence>
<proteinExistence type="inferred from homology"/>
<dbReference type="GO" id="GO:0005737">
    <property type="term" value="C:cytoplasm"/>
    <property type="evidence" value="ECO:0007669"/>
    <property type="project" value="UniProtKB-ARBA"/>
</dbReference>
<dbReference type="HAMAP" id="MF_01363">
    <property type="entry name" value="Ribosomal_bL21"/>
    <property type="match status" value="1"/>
</dbReference>
<keyword evidence="4 5" id="KW-0694">RNA-binding</keyword>
<dbReference type="InterPro" id="IPR036164">
    <property type="entry name" value="bL21-like_sf"/>
</dbReference>
<keyword evidence="2 4" id="KW-0689">Ribosomal protein</keyword>
<comment type="caution">
    <text evidence="6">The sequence shown here is derived from an EMBL/GenBank/DDBJ whole genome shotgun (WGS) entry which is preliminary data.</text>
</comment>
<dbReference type="GO" id="GO:0019843">
    <property type="term" value="F:rRNA binding"/>
    <property type="evidence" value="ECO:0007669"/>
    <property type="project" value="UniProtKB-UniRule"/>
</dbReference>
<protein>
    <recommendedName>
        <fullName evidence="4">Large ribosomal subunit protein bL21</fullName>
    </recommendedName>
</protein>
<dbReference type="GO" id="GO:1990904">
    <property type="term" value="C:ribonucleoprotein complex"/>
    <property type="evidence" value="ECO:0007669"/>
    <property type="project" value="UniProtKB-KW"/>
</dbReference>
<evidence type="ECO:0000256" key="5">
    <source>
        <dbReference type="RuleBase" id="RU000562"/>
    </source>
</evidence>
<reference evidence="6 7" key="1">
    <citation type="submission" date="2017-09" db="EMBL/GenBank/DDBJ databases">
        <title>Depth-based differentiation of microbial function through sediment-hosted aquifers and enrichment of novel symbionts in the deep terrestrial subsurface.</title>
        <authorList>
            <person name="Probst A.J."/>
            <person name="Ladd B."/>
            <person name="Jarett J.K."/>
            <person name="Geller-Mcgrath D.E."/>
            <person name="Sieber C.M."/>
            <person name="Emerson J.B."/>
            <person name="Anantharaman K."/>
            <person name="Thomas B.C."/>
            <person name="Malmstrom R."/>
            <person name="Stieglmeier M."/>
            <person name="Klingl A."/>
            <person name="Woyke T."/>
            <person name="Ryan C.M."/>
            <person name="Banfield J.F."/>
        </authorList>
    </citation>
    <scope>NUCLEOTIDE SEQUENCE [LARGE SCALE GENOMIC DNA]</scope>
    <source>
        <strain evidence="6">CG22_combo_CG10-13_8_21_14_all_39_9</strain>
    </source>
</reference>
<dbReference type="Pfam" id="PF00829">
    <property type="entry name" value="Ribosomal_L21p"/>
    <property type="match status" value="1"/>
</dbReference>
<dbReference type="GO" id="GO:0006412">
    <property type="term" value="P:translation"/>
    <property type="evidence" value="ECO:0007669"/>
    <property type="project" value="UniProtKB-UniRule"/>
</dbReference>
<dbReference type="SUPFAM" id="SSF141091">
    <property type="entry name" value="L21p-like"/>
    <property type="match status" value="1"/>
</dbReference>
<evidence type="ECO:0000256" key="3">
    <source>
        <dbReference type="ARBA" id="ARBA00023274"/>
    </source>
</evidence>
<comment type="subunit">
    <text evidence="4">Part of the 50S ribosomal subunit. Contacts protein L20.</text>
</comment>
<dbReference type="PANTHER" id="PTHR21349">
    <property type="entry name" value="50S RIBOSOMAL PROTEIN L21"/>
    <property type="match status" value="1"/>
</dbReference>
<evidence type="ECO:0000256" key="2">
    <source>
        <dbReference type="ARBA" id="ARBA00022980"/>
    </source>
</evidence>
<dbReference type="EMBL" id="PCTN01000224">
    <property type="protein sequence ID" value="PIP75176.1"/>
    <property type="molecule type" value="Genomic_DNA"/>
</dbReference>
<evidence type="ECO:0000256" key="1">
    <source>
        <dbReference type="ARBA" id="ARBA00008563"/>
    </source>
</evidence>
<dbReference type="InterPro" id="IPR028909">
    <property type="entry name" value="bL21-like"/>
</dbReference>
<comment type="function">
    <text evidence="4 5">This protein binds to 23S rRNA in the presence of protein L20.</text>
</comment>
<evidence type="ECO:0000256" key="4">
    <source>
        <dbReference type="HAMAP-Rule" id="MF_01363"/>
    </source>
</evidence>
<gene>
    <name evidence="4 6" type="primary">rplU</name>
    <name evidence="6" type="ORF">COW86_05285</name>
</gene>
<dbReference type="GO" id="GO:0005840">
    <property type="term" value="C:ribosome"/>
    <property type="evidence" value="ECO:0007669"/>
    <property type="project" value="UniProtKB-KW"/>
</dbReference>
<keyword evidence="3 4" id="KW-0687">Ribonucleoprotein</keyword>
<comment type="similarity">
    <text evidence="1 4 5">Belongs to the bacterial ribosomal protein bL21 family.</text>
</comment>